<sequence>MAAAALCRVASTTLLGRAGGGGAPLLQSRRAGRRDGGGVCPGYFGRPYSSTAHNLALASPA</sequence>
<protein>
    <submittedName>
        <fullName evidence="1">Uncharacterized protein</fullName>
    </submittedName>
</protein>
<accession>A0A0A8Y2C8</accession>
<dbReference type="EMBL" id="GBRH01280008">
    <property type="protein sequence ID" value="JAD17887.1"/>
    <property type="molecule type" value="Transcribed_RNA"/>
</dbReference>
<evidence type="ECO:0000313" key="1">
    <source>
        <dbReference type="EMBL" id="JAD17887.1"/>
    </source>
</evidence>
<organism evidence="1">
    <name type="scientific">Arundo donax</name>
    <name type="common">Giant reed</name>
    <name type="synonym">Donax arundinaceus</name>
    <dbReference type="NCBI Taxonomy" id="35708"/>
    <lineage>
        <taxon>Eukaryota</taxon>
        <taxon>Viridiplantae</taxon>
        <taxon>Streptophyta</taxon>
        <taxon>Embryophyta</taxon>
        <taxon>Tracheophyta</taxon>
        <taxon>Spermatophyta</taxon>
        <taxon>Magnoliopsida</taxon>
        <taxon>Liliopsida</taxon>
        <taxon>Poales</taxon>
        <taxon>Poaceae</taxon>
        <taxon>PACMAD clade</taxon>
        <taxon>Arundinoideae</taxon>
        <taxon>Arundineae</taxon>
        <taxon>Arundo</taxon>
    </lineage>
</organism>
<reference evidence="1" key="2">
    <citation type="journal article" date="2015" name="Data Brief">
        <title>Shoot transcriptome of the giant reed, Arundo donax.</title>
        <authorList>
            <person name="Barrero R.A."/>
            <person name="Guerrero F.D."/>
            <person name="Moolhuijzen P."/>
            <person name="Goolsby J.A."/>
            <person name="Tidwell J."/>
            <person name="Bellgard S.E."/>
            <person name="Bellgard M.I."/>
        </authorList>
    </citation>
    <scope>NUCLEOTIDE SEQUENCE</scope>
    <source>
        <tissue evidence="1">Shoot tissue taken approximately 20 cm above the soil surface</tissue>
    </source>
</reference>
<name>A0A0A8Y2C8_ARUDO</name>
<reference evidence="1" key="1">
    <citation type="submission" date="2014-09" db="EMBL/GenBank/DDBJ databases">
        <authorList>
            <person name="Magalhaes I.L.F."/>
            <person name="Oliveira U."/>
            <person name="Santos F.R."/>
            <person name="Vidigal T.H.D.A."/>
            <person name="Brescovit A.D."/>
            <person name="Santos A.J."/>
        </authorList>
    </citation>
    <scope>NUCLEOTIDE SEQUENCE</scope>
    <source>
        <tissue evidence="1">Shoot tissue taken approximately 20 cm above the soil surface</tissue>
    </source>
</reference>
<dbReference type="AlphaFoldDB" id="A0A0A8Y2C8"/>
<proteinExistence type="predicted"/>